<comment type="caution">
    <text evidence="1">The sequence shown here is derived from an EMBL/GenBank/DDBJ whole genome shotgun (WGS) entry which is preliminary data.</text>
</comment>
<proteinExistence type="predicted"/>
<dbReference type="EMBL" id="BART01017276">
    <property type="protein sequence ID" value="GAG76098.1"/>
    <property type="molecule type" value="Genomic_DNA"/>
</dbReference>
<sequence length="300" mass="34179">YTNSLKILQDYETIINEIGVNVVNDIEKAQSNAEGLIELFINRQVLVYNDLDPSHRLSKFYEAETYSANLILWYPDGVIIELGFENAKVGNIMQHEDNVYSLDIMLNKKIDGNYLNQTLNRNSEGLTFRIAFSSKNRSFDNFKIVGIRNAESSDMIDYSKALKEVNSEDLNEEELTKIHDGIKAILGDYNNYLALLGDPDEIEEDKVFYKESFTNIFENSETKIYNDINPEPEKSLINVSSYIIQYGENFPGGIKNISVNIDSADFGKVIKSEAGNFYTYAYADKFFSGSFKGKEAFSEM</sequence>
<protein>
    <submittedName>
        <fullName evidence="1">Uncharacterized protein</fullName>
    </submittedName>
</protein>
<dbReference type="AlphaFoldDB" id="X1AV18"/>
<evidence type="ECO:0000313" key="1">
    <source>
        <dbReference type="EMBL" id="GAG76098.1"/>
    </source>
</evidence>
<feature type="non-terminal residue" evidence="1">
    <location>
        <position position="1"/>
    </location>
</feature>
<name>X1AV18_9ZZZZ</name>
<accession>X1AV18</accession>
<gene>
    <name evidence="1" type="ORF">S01H4_32935</name>
</gene>
<reference evidence="1" key="1">
    <citation type="journal article" date="2014" name="Front. Microbiol.">
        <title>High frequency of phylogenetically diverse reductive dehalogenase-homologous genes in deep subseafloor sedimentary metagenomes.</title>
        <authorList>
            <person name="Kawai M."/>
            <person name="Futagami T."/>
            <person name="Toyoda A."/>
            <person name="Takaki Y."/>
            <person name="Nishi S."/>
            <person name="Hori S."/>
            <person name="Arai W."/>
            <person name="Tsubouchi T."/>
            <person name="Morono Y."/>
            <person name="Uchiyama I."/>
            <person name="Ito T."/>
            <person name="Fujiyama A."/>
            <person name="Inagaki F."/>
            <person name="Takami H."/>
        </authorList>
    </citation>
    <scope>NUCLEOTIDE SEQUENCE</scope>
    <source>
        <strain evidence="1">Expedition CK06-06</strain>
    </source>
</reference>
<organism evidence="1">
    <name type="scientific">marine sediment metagenome</name>
    <dbReference type="NCBI Taxonomy" id="412755"/>
    <lineage>
        <taxon>unclassified sequences</taxon>
        <taxon>metagenomes</taxon>
        <taxon>ecological metagenomes</taxon>
    </lineage>
</organism>
<feature type="non-terminal residue" evidence="1">
    <location>
        <position position="300"/>
    </location>
</feature>